<comment type="caution">
    <text evidence="2">The sequence shown here is derived from an EMBL/GenBank/DDBJ whole genome shotgun (WGS) entry which is preliminary data.</text>
</comment>
<feature type="region of interest" description="Disordered" evidence="1">
    <location>
        <begin position="830"/>
        <end position="871"/>
    </location>
</feature>
<organism evidence="2 3">
    <name type="scientific">Pleodorina starrii</name>
    <dbReference type="NCBI Taxonomy" id="330485"/>
    <lineage>
        <taxon>Eukaryota</taxon>
        <taxon>Viridiplantae</taxon>
        <taxon>Chlorophyta</taxon>
        <taxon>core chlorophytes</taxon>
        <taxon>Chlorophyceae</taxon>
        <taxon>CS clade</taxon>
        <taxon>Chlamydomonadales</taxon>
        <taxon>Volvocaceae</taxon>
        <taxon>Pleodorina</taxon>
    </lineage>
</organism>
<feature type="compositionally biased region" description="Low complexity" evidence="1">
    <location>
        <begin position="595"/>
        <end position="606"/>
    </location>
</feature>
<reference evidence="2 3" key="1">
    <citation type="journal article" date="2023" name="Commun. Biol.">
        <title>Reorganization of the ancestral sex-determining regions during the evolution of trioecy in Pleodorina starrii.</title>
        <authorList>
            <person name="Takahashi K."/>
            <person name="Suzuki S."/>
            <person name="Kawai-Toyooka H."/>
            <person name="Yamamoto K."/>
            <person name="Hamaji T."/>
            <person name="Ootsuki R."/>
            <person name="Yamaguchi H."/>
            <person name="Kawachi M."/>
            <person name="Higashiyama T."/>
            <person name="Nozaki H."/>
        </authorList>
    </citation>
    <scope>NUCLEOTIDE SEQUENCE [LARGE SCALE GENOMIC DNA]</scope>
    <source>
        <strain evidence="2 3">NIES-4479</strain>
    </source>
</reference>
<feature type="compositionally biased region" description="Low complexity" evidence="1">
    <location>
        <begin position="479"/>
        <end position="493"/>
    </location>
</feature>
<evidence type="ECO:0000313" key="3">
    <source>
        <dbReference type="Proteomes" id="UP001165080"/>
    </source>
</evidence>
<dbReference type="Proteomes" id="UP001165080">
    <property type="component" value="Unassembled WGS sequence"/>
</dbReference>
<protein>
    <submittedName>
        <fullName evidence="2">Uncharacterized protein</fullName>
    </submittedName>
</protein>
<proteinExistence type="predicted"/>
<sequence length="871" mass="88767">MFVGPRPRRLPVAALHAAPQGPPRCAASTGQLPRSARYAASLTASLPASVRAHKQAPGGATTSWELAPAQQLPAWRAEVQRELPGTALSSELHTGDRRVAPKLMLGAAAPREAADEAVWEAWCNAAVQAAMNASPGTFVSINLLGQGRHRGVVLNPAPGLRAENAAGAFLRRSSLPVDFQGTTIEVAVQPYYNLARPHSHKLLIKGLPGTYALEGVTGALLSCAGLAATPSQGQDLVVGEVLGDGMTRSGTPGALPDASHLVAFVAAPPSDPNLLSLPRSFLIDQLTVRISVFDMRDAPVTDSPAAPTAEPPPAPAAGPPPAVQAAPGAPAAGDGTHPAAETAPTAAPALGRPAAVGVAVMAAGGSPGPLPAPAQAPRPPAAHPSGPPTPSTAGSGPPAPSPASAALSPSSPGMADGQAWWRRPQLVEAPDGPNSLPAVLRTIQDAQNRRLSPYPRAGVGANPQGWGPDSTPIGGTFSPPAAEPATLAAPPGAHQGSPSGTPHQEQQGPSRAPTSPQAGSTGRWWRQPDAFTRHHQPLDPTSARGGPTLTQPPPQAPPTGTAGHHGPGGDGGPELPPQLTPSPGWAAHGPPPQLAAHSPTAQAASPPHQPPPGPGGNRAKALAWRLHHGRLPCGVYLASKGQPQRAHCSAPSCSVDGNLHVASLTHVFLECGAYTAARVWLAELWATVSGAADLPFRQPAVLLGDWPGGWPAYPTSPGLQLLWAALRATWLWAVWGHYHRAEPDDHPSATVVGCVIGELQRLMRAHFSMAALSEDTLAGLPRGHITAQLKPGRLDAFEASWAHEGVLCSVQRVAGSSPRLQVHLSRVAPVPAPQAPAGGAQAAQQVSPSGSAISAQPSQAAAQLTGQPGPS</sequence>
<dbReference type="AlphaFoldDB" id="A0A9W6BTR1"/>
<feature type="compositionally biased region" description="Pro residues" evidence="1">
    <location>
        <begin position="309"/>
        <end position="322"/>
    </location>
</feature>
<feature type="compositionally biased region" description="Low complexity" evidence="1">
    <location>
        <begin position="835"/>
        <end position="863"/>
    </location>
</feature>
<name>A0A9W6BTR1_9CHLO</name>
<feature type="region of interest" description="Disordered" evidence="1">
    <location>
        <begin position="367"/>
        <end position="418"/>
    </location>
</feature>
<feature type="region of interest" description="Disordered" evidence="1">
    <location>
        <begin position="452"/>
        <end position="619"/>
    </location>
</feature>
<feature type="compositionally biased region" description="Pro residues" evidence="1">
    <location>
        <begin position="368"/>
        <end position="390"/>
    </location>
</feature>
<evidence type="ECO:0000313" key="2">
    <source>
        <dbReference type="EMBL" id="GLC58052.1"/>
    </source>
</evidence>
<feature type="compositionally biased region" description="Low complexity" evidence="1">
    <location>
        <begin position="391"/>
        <end position="413"/>
    </location>
</feature>
<keyword evidence="3" id="KW-1185">Reference proteome</keyword>
<feature type="compositionally biased region" description="Low complexity" evidence="1">
    <location>
        <begin position="323"/>
        <end position="344"/>
    </location>
</feature>
<feature type="compositionally biased region" description="Polar residues" evidence="1">
    <location>
        <begin position="496"/>
        <end position="520"/>
    </location>
</feature>
<feature type="compositionally biased region" description="Gly residues" evidence="1">
    <location>
        <begin position="563"/>
        <end position="572"/>
    </location>
</feature>
<evidence type="ECO:0000256" key="1">
    <source>
        <dbReference type="SAM" id="MobiDB-lite"/>
    </source>
</evidence>
<accession>A0A9W6BTR1</accession>
<feature type="region of interest" description="Disordered" evidence="1">
    <location>
        <begin position="299"/>
        <end position="344"/>
    </location>
</feature>
<gene>
    <name evidence="2" type="primary">PLESTB004357</name>
    <name evidence="2" type="ORF">PLESTB_001313000</name>
</gene>
<dbReference type="EMBL" id="BRXU01000021">
    <property type="protein sequence ID" value="GLC58052.1"/>
    <property type="molecule type" value="Genomic_DNA"/>
</dbReference>